<dbReference type="AlphaFoldDB" id="A0A2T5EGU7"/>
<reference evidence="1 2" key="1">
    <citation type="submission" date="2017-11" db="EMBL/GenBank/DDBJ databases">
        <title>Population delineation of vibrios coincides with oyster pathogenicity.</title>
        <authorList>
            <person name="Bruto M."/>
            <person name="Labreuche Y."/>
            <person name="James A."/>
            <person name="Piel D."/>
            <person name="Chenivesse S."/>
            <person name="Petton B."/>
            <person name="Polz M.F."/>
            <person name="Le Roux F."/>
        </authorList>
    </citation>
    <scope>NUCLEOTIDE SEQUENCE [LARGE SCALE GENOMIC DNA]</scope>
    <source>
        <strain evidence="1 2">1F_55</strain>
    </source>
</reference>
<organism evidence="1 2">
    <name type="scientific">Vibrio splendidus</name>
    <dbReference type="NCBI Taxonomy" id="29497"/>
    <lineage>
        <taxon>Bacteria</taxon>
        <taxon>Pseudomonadati</taxon>
        <taxon>Pseudomonadota</taxon>
        <taxon>Gammaproteobacteria</taxon>
        <taxon>Vibrionales</taxon>
        <taxon>Vibrionaceae</taxon>
        <taxon>Vibrio</taxon>
    </lineage>
</organism>
<name>A0A2T5EGU7_VIBSP</name>
<dbReference type="Proteomes" id="UP000244080">
    <property type="component" value="Unassembled WGS sequence"/>
</dbReference>
<accession>A0A2T5EGU7</accession>
<dbReference type="EMBL" id="PIGA01000017">
    <property type="protein sequence ID" value="PTP18868.1"/>
    <property type="molecule type" value="Genomic_DNA"/>
</dbReference>
<protein>
    <submittedName>
        <fullName evidence="1">Uncharacterized protein</fullName>
    </submittedName>
</protein>
<evidence type="ECO:0000313" key="2">
    <source>
        <dbReference type="Proteomes" id="UP000244080"/>
    </source>
</evidence>
<proteinExistence type="predicted"/>
<comment type="caution">
    <text evidence="1">The sequence shown here is derived from an EMBL/GenBank/DDBJ whole genome shotgun (WGS) entry which is preliminary data.</text>
</comment>
<gene>
    <name evidence="1" type="ORF">CWO36_11985</name>
</gene>
<evidence type="ECO:0000313" key="1">
    <source>
        <dbReference type="EMBL" id="PTP18868.1"/>
    </source>
</evidence>
<sequence length="322" mass="37850">MAFDAPIEPLTAHSTRECNFYINYLSNAIKGSNFETVESFETVQECLKSLNQEISYQKTIGNISSSQIKQMQAEFQKDQLNSEDFLWLDKSNERLCNWVWCYLKSKSGKRRRRNRPKADSDTGVGFGLNLDIIDLDLETKPRNGQLCAQSFRNTSNNLHDRRKDIVESFHHSELSLLEQKRVIEALLTEWKIILDDRRIVNWFNKNNAEQFVWAWSYIEKFDHQLVQEVWIPTNDHDLKNTAIALFDMLHDRPDRKALIIGGMKRAWSQKKFRDKDKKEGKKAYSISMTEKTKQKLDSLAEHKGLKINETIEILIRNEFEKL</sequence>